<gene>
    <name evidence="2" type="ORF">QSV35_00410</name>
</gene>
<evidence type="ECO:0000313" key="3">
    <source>
        <dbReference type="Proteomes" id="UP001235064"/>
    </source>
</evidence>
<sequence length="179" mass="20296">MDARYHFVSTYRVVGDPMRVWEVLRDVEGWVQWWRGLERVELLRAPAGAADVGAAHRYTVRAPFGYRFTYETEITAIEPMRFVEAVASGELVGRGRAAVEPFQDDRLTIWFAWLVETPKPWMRALSPLARPVFTWNHHRMMDAFGAGFAGAADVRLVSAEHVALAPGDPGFWVLPEPGR</sequence>
<dbReference type="InterPro" id="IPR023393">
    <property type="entry name" value="START-like_dom_sf"/>
</dbReference>
<protein>
    <submittedName>
        <fullName evidence="2">SRPBCC family protein</fullName>
    </submittedName>
</protein>
<dbReference type="Gene3D" id="3.30.530.20">
    <property type="match status" value="1"/>
</dbReference>
<dbReference type="EMBL" id="JASXSZ010000001">
    <property type="protein sequence ID" value="MDL9977780.1"/>
    <property type="molecule type" value="Genomic_DNA"/>
</dbReference>
<dbReference type="Pfam" id="PF03364">
    <property type="entry name" value="Polyketide_cyc"/>
    <property type="match status" value="1"/>
</dbReference>
<evidence type="ECO:0000259" key="1">
    <source>
        <dbReference type="Pfam" id="PF03364"/>
    </source>
</evidence>
<keyword evidence="3" id="KW-1185">Reference proteome</keyword>
<organism evidence="2 3">
    <name type="scientific">Microbacterium candidum</name>
    <dbReference type="NCBI Taxonomy" id="3041922"/>
    <lineage>
        <taxon>Bacteria</taxon>
        <taxon>Bacillati</taxon>
        <taxon>Actinomycetota</taxon>
        <taxon>Actinomycetes</taxon>
        <taxon>Micrococcales</taxon>
        <taxon>Microbacteriaceae</taxon>
        <taxon>Microbacterium</taxon>
    </lineage>
</organism>
<comment type="caution">
    <text evidence="2">The sequence shown here is derived from an EMBL/GenBank/DDBJ whole genome shotgun (WGS) entry which is preliminary data.</text>
</comment>
<reference evidence="2 3" key="1">
    <citation type="submission" date="2023-06" db="EMBL/GenBank/DDBJ databases">
        <title>Microbacterium sp. nov., isolated from a waste landfill.</title>
        <authorList>
            <person name="Wen W."/>
        </authorList>
    </citation>
    <scope>NUCLEOTIDE SEQUENCE [LARGE SCALE GENOMIC DNA]</scope>
    <source>
        <strain evidence="2 3">ASV49</strain>
    </source>
</reference>
<feature type="domain" description="Coenzyme Q-binding protein COQ10 START" evidence="1">
    <location>
        <begin position="17"/>
        <end position="144"/>
    </location>
</feature>
<evidence type="ECO:0000313" key="2">
    <source>
        <dbReference type="EMBL" id="MDL9977780.1"/>
    </source>
</evidence>
<dbReference type="InterPro" id="IPR005031">
    <property type="entry name" value="COQ10_START"/>
</dbReference>
<accession>A0ABT7MTK7</accession>
<dbReference type="RefSeq" id="WP_286285559.1">
    <property type="nucleotide sequence ID" value="NZ_JASXSZ010000001.1"/>
</dbReference>
<name>A0ABT7MTK7_9MICO</name>
<dbReference type="SUPFAM" id="SSF55961">
    <property type="entry name" value="Bet v1-like"/>
    <property type="match status" value="1"/>
</dbReference>
<proteinExistence type="predicted"/>
<dbReference type="Proteomes" id="UP001235064">
    <property type="component" value="Unassembled WGS sequence"/>
</dbReference>